<dbReference type="EMBL" id="CP069127">
    <property type="protein sequence ID" value="QRG67514.1"/>
    <property type="molecule type" value="Genomic_DNA"/>
</dbReference>
<proteinExistence type="predicted"/>
<accession>A0ABX7FP99</accession>
<evidence type="ECO:0000259" key="3">
    <source>
        <dbReference type="Pfam" id="PF02368"/>
    </source>
</evidence>
<dbReference type="Pfam" id="PF18449">
    <property type="entry name" value="Endotoxin_C2"/>
    <property type="match status" value="2"/>
</dbReference>
<gene>
    <name evidence="5" type="ORF">JNE38_29500</name>
</gene>
<dbReference type="InterPro" id="IPR008964">
    <property type="entry name" value="Invasin/intimin_cell_adhesion"/>
</dbReference>
<evidence type="ECO:0000259" key="4">
    <source>
        <dbReference type="Pfam" id="PF18449"/>
    </source>
</evidence>
<dbReference type="SUPFAM" id="SSF49373">
    <property type="entry name" value="Invasin/intimin cell-adhesion fragments"/>
    <property type="match status" value="1"/>
</dbReference>
<reference evidence="5 6" key="1">
    <citation type="submission" date="2021-01" db="EMBL/GenBank/DDBJ databases">
        <title>Identification of strong promoters based on the transcriptome of Brevibacillus choshinensis.</title>
        <authorList>
            <person name="Yao D."/>
            <person name="Zhang K."/>
            <person name="Wu J."/>
        </authorList>
    </citation>
    <scope>NUCLEOTIDE SEQUENCE [LARGE SCALE GENOMIC DNA]</scope>
    <source>
        <strain evidence="5 6">HPD31-SP3</strain>
    </source>
</reference>
<feature type="signal peptide" evidence="2">
    <location>
        <begin position="1"/>
        <end position="28"/>
    </location>
</feature>
<dbReference type="Proteomes" id="UP000596248">
    <property type="component" value="Chromosome"/>
</dbReference>
<evidence type="ECO:0000256" key="1">
    <source>
        <dbReference type="SAM" id="MobiDB-lite"/>
    </source>
</evidence>
<evidence type="ECO:0000313" key="6">
    <source>
        <dbReference type="Proteomes" id="UP000596248"/>
    </source>
</evidence>
<evidence type="ECO:0000313" key="5">
    <source>
        <dbReference type="EMBL" id="QRG67514.1"/>
    </source>
</evidence>
<feature type="compositionally biased region" description="Basic and acidic residues" evidence="1">
    <location>
        <begin position="64"/>
        <end position="79"/>
    </location>
</feature>
<dbReference type="RefSeq" id="WP_203354567.1">
    <property type="nucleotide sequence ID" value="NZ_CP069127.1"/>
</dbReference>
<organism evidence="5 6">
    <name type="scientific">Brevibacillus choshinensis</name>
    <dbReference type="NCBI Taxonomy" id="54911"/>
    <lineage>
        <taxon>Bacteria</taxon>
        <taxon>Bacillati</taxon>
        <taxon>Bacillota</taxon>
        <taxon>Bacilli</taxon>
        <taxon>Bacillales</taxon>
        <taxon>Paenibacillaceae</taxon>
        <taxon>Brevibacillus</taxon>
    </lineage>
</organism>
<dbReference type="InterPro" id="IPR003343">
    <property type="entry name" value="Big_2"/>
</dbReference>
<dbReference type="InterPro" id="IPR054544">
    <property type="entry name" value="Pest_crys_Cry1Aa_dom-IV"/>
</dbReference>
<feature type="chain" id="PRO_5047191654" evidence="2">
    <location>
        <begin position="29"/>
        <end position="789"/>
    </location>
</feature>
<evidence type="ECO:0000256" key="2">
    <source>
        <dbReference type="SAM" id="SignalP"/>
    </source>
</evidence>
<name>A0ABX7FP99_BRECH</name>
<keyword evidence="6" id="KW-1185">Reference proteome</keyword>
<feature type="domain" description="Pesticidal crystal protein Cry1Aa" evidence="4">
    <location>
        <begin position="464"/>
        <end position="525"/>
    </location>
</feature>
<feature type="domain" description="Pesticidal crystal protein Cry1Aa" evidence="4">
    <location>
        <begin position="399"/>
        <end position="458"/>
    </location>
</feature>
<feature type="domain" description="BIG2" evidence="3">
    <location>
        <begin position="208"/>
        <end position="256"/>
    </location>
</feature>
<protein>
    <submittedName>
        <fullName evidence="5">Ig-like domain-containing protein</fullName>
    </submittedName>
</protein>
<dbReference type="Pfam" id="PF02368">
    <property type="entry name" value="Big_2"/>
    <property type="match status" value="1"/>
</dbReference>
<keyword evidence="2" id="KW-0732">Signal</keyword>
<sequence length="789" mass="86561">MSKRNQKSKSIVTAVVSAGFLLSAISHAFAETSTPASTAKVSQAEARTVTLTGKITSAGSTANENREQADNAAKKEAAQEEKEEITATNGLITVTFQDTPDKAPSPRNFQFTLSVDGKRPQRISIRSFIWLEQERKALISFSPLRAAKEEQTVTIAMKHREAEATAEPFTIAGKGAEVDRVEIFALAEDAQLYTDKKKDKLLKLLPVAYDDQDRVVTGKVNWRTADKKVATVNSVGAVTAKGTGVTDIIAKVGDVESYFEVWVNDEELPDRTELSVREATIEEAEDNDGRITAKQTIKLKNGSFRSDISEEDIKANNLPDGLAIKVERDSEDELTVSFTGKAKKHAQTDSRNDVSFTVDKRKIKRAKADVTTENFTIRFKDPVIVSPPVDPPPQPDYLAIARRAVAGLFTDNTKTALKPGVTQETIDAARNKVERLGNSVPDKAGLQEDVKKAQQLYDQVPGDSNLEEARQAVEALYTDNDKVELRPDTTEADIDAAKTKVEAVSDSEPEKAELLDYIEKAKKLFFGPRILRKGDAQIYLGIGAEDSLSSITLLDDVQSGGPFKHKMSEYVEAYMNNKPGSFSYDPNTDQFNVIVDGADAGYVKYGYDEDTLTVLKDEETRGVTFKAAPDASEGDTSYLTFAYTNGDITTSTVEIPVYFDATLPKLVTPVQQADSVFTLHASEPLDEQLSGQSNSFSRLFDRVEIALNGDFDDTSSGNVKDFAEAVFVTVSGNEITVTLRSDFIDQLGQAPTADTQIRFTTRMLRDRAGNRFDPDFNSVTAKWDIGSPD</sequence>
<feature type="region of interest" description="Disordered" evidence="1">
    <location>
        <begin position="55"/>
        <end position="79"/>
    </location>
</feature>
<dbReference type="Gene3D" id="2.60.40.1080">
    <property type="match status" value="1"/>
</dbReference>